<evidence type="ECO:0000256" key="1">
    <source>
        <dbReference type="SAM" id="MobiDB-lite"/>
    </source>
</evidence>
<feature type="compositionally biased region" description="Basic and acidic residues" evidence="1">
    <location>
        <begin position="81"/>
        <end position="91"/>
    </location>
</feature>
<dbReference type="AlphaFoldDB" id="A0AAU9FFE8"/>
<dbReference type="EMBL" id="AP029264">
    <property type="protein sequence ID" value="BFF94420.1"/>
    <property type="molecule type" value="Genomic_DNA"/>
</dbReference>
<feature type="compositionally biased region" description="Polar residues" evidence="1">
    <location>
        <begin position="146"/>
        <end position="159"/>
    </location>
</feature>
<gene>
    <name evidence="2" type="ORF">DMAD_12053</name>
</gene>
<name>A0AAU9FFE8_DROMD</name>
<feature type="region of interest" description="Disordered" evidence="1">
    <location>
        <begin position="350"/>
        <end position="399"/>
    </location>
</feature>
<feature type="compositionally biased region" description="Low complexity" evidence="1">
    <location>
        <begin position="202"/>
        <end position="215"/>
    </location>
</feature>
<dbReference type="Proteomes" id="UP001500889">
    <property type="component" value="Chromosome U"/>
</dbReference>
<feature type="region of interest" description="Disordered" evidence="1">
    <location>
        <begin position="1"/>
        <end position="247"/>
    </location>
</feature>
<sequence length="563" mass="59878">MPSPHTDDEQSSDEEASLTAPAADAPTTSTYYGDVFESSSSSEGSRSDGSRSDGSSNDGSSSDELSGNDSPCPETSGSHDNPTHIEDDIRNSEATMVSEEEYASNLVVNPSFHMQGDDVPYGSTTDNSDDDAVPDNSEAVPDMQMYENTRTSSAQVSETSHIEDNLHSDEDAPLTAPTADAPTASTYNGDIIDSSRSREGSSSDGSSSDGSSSDDSSSDESSDNDSPCPERTSGLDDNPTHRPPIVPQVEVDASNLVVNPSFHMQGVPINGDMVDPSSSSFIGDDFHDGYTTDNSEDVAVPHMQMHENTRTNSTQISDISNIEVHLHSDEDASLTAPTADAPTASVCYGDLFDSSSSSEGQSGGDSSNDGSCSDKSSDNDSPCPDDMVVPSSSSFMGDDFHDVSTTDNFVDVDVDVAVPDNNEAVAVPDNSEAVAVPDNSEVVAVAVPGIQMHESPQTSSAETSNPSNFKVNLQPTRRRRTAPAYFNDPESIGARLAKRKRDSTAPIELATPLDVTNYTQEVSARLANERVSRQDFQQFYKTSIRSLQKYIASSKRALREAPK</sequence>
<protein>
    <submittedName>
        <fullName evidence="2">Papilin-like</fullName>
    </submittedName>
</protein>
<proteinExistence type="predicted"/>
<evidence type="ECO:0000313" key="2">
    <source>
        <dbReference type="EMBL" id="BFF94420.1"/>
    </source>
</evidence>
<feature type="compositionally biased region" description="Low complexity" evidence="1">
    <location>
        <begin position="52"/>
        <end position="70"/>
    </location>
</feature>
<organism evidence="2 3">
    <name type="scientific">Drosophila madeirensis</name>
    <name type="common">Fruit fly</name>
    <dbReference type="NCBI Taxonomy" id="30013"/>
    <lineage>
        <taxon>Eukaryota</taxon>
        <taxon>Metazoa</taxon>
        <taxon>Ecdysozoa</taxon>
        <taxon>Arthropoda</taxon>
        <taxon>Hexapoda</taxon>
        <taxon>Insecta</taxon>
        <taxon>Pterygota</taxon>
        <taxon>Neoptera</taxon>
        <taxon>Endopterygota</taxon>
        <taxon>Diptera</taxon>
        <taxon>Brachycera</taxon>
        <taxon>Muscomorpha</taxon>
        <taxon>Ephydroidea</taxon>
        <taxon>Drosophilidae</taxon>
        <taxon>Drosophila</taxon>
        <taxon>Sophophora</taxon>
    </lineage>
</organism>
<feature type="compositionally biased region" description="Low complexity" evidence="1">
    <location>
        <begin position="353"/>
        <end position="386"/>
    </location>
</feature>
<keyword evidence="3" id="KW-1185">Reference proteome</keyword>
<accession>A0AAU9FFE8</accession>
<feature type="compositionally biased region" description="Low complexity" evidence="1">
    <location>
        <begin position="173"/>
        <end position="184"/>
    </location>
</feature>
<feature type="compositionally biased region" description="Low complexity" evidence="1">
    <location>
        <begin position="17"/>
        <end position="30"/>
    </location>
</feature>
<reference evidence="2 3" key="1">
    <citation type="submission" date="2024-02" db="EMBL/GenBank/DDBJ databases">
        <title>A chromosome-level genome assembly of Drosophila madeirensis, a fruit fly species endemic to Madeira island.</title>
        <authorList>
            <person name="Tomihara K."/>
            <person name="Llopart A."/>
            <person name="Yamamoto D."/>
        </authorList>
    </citation>
    <scope>NUCLEOTIDE SEQUENCE [LARGE SCALE GENOMIC DNA]</scope>
    <source>
        <strain evidence="2 3">RF1</strain>
    </source>
</reference>
<evidence type="ECO:0000313" key="3">
    <source>
        <dbReference type="Proteomes" id="UP001500889"/>
    </source>
</evidence>
<feature type="compositionally biased region" description="Basic and acidic residues" evidence="1">
    <location>
        <begin position="160"/>
        <end position="170"/>
    </location>
</feature>